<reference evidence="6" key="1">
    <citation type="submission" date="2019-07" db="EMBL/GenBank/DDBJ databases">
        <title>Chitinimonas sp. nov., isolated from Ny-Alesund, arctica soil.</title>
        <authorList>
            <person name="Xu Q."/>
            <person name="Peng F."/>
        </authorList>
    </citation>
    <scope>NUCLEOTIDE SEQUENCE [LARGE SCALE GENOMIC DNA]</scope>
    <source>
        <strain evidence="6">R3-44</strain>
    </source>
</reference>
<evidence type="ECO:0000256" key="3">
    <source>
        <dbReference type="ARBA" id="ARBA00022777"/>
    </source>
</evidence>
<dbReference type="GO" id="GO:0004674">
    <property type="term" value="F:protein serine/threonine kinase activity"/>
    <property type="evidence" value="ECO:0007669"/>
    <property type="project" value="TreeGrafter"/>
</dbReference>
<protein>
    <submittedName>
        <fullName evidence="5">HipA domain-containing protein</fullName>
    </submittedName>
</protein>
<name>A0A516SG70_9NEIS</name>
<evidence type="ECO:0000313" key="6">
    <source>
        <dbReference type="Proteomes" id="UP000317550"/>
    </source>
</evidence>
<dbReference type="PANTHER" id="PTHR37419">
    <property type="entry name" value="SERINE/THREONINE-PROTEIN KINASE TOXIN HIPA"/>
    <property type="match status" value="1"/>
</dbReference>
<dbReference type="EMBL" id="CP041730">
    <property type="protein sequence ID" value="QDQ27018.1"/>
    <property type="molecule type" value="Genomic_DNA"/>
</dbReference>
<proteinExistence type="inferred from homology"/>
<dbReference type="KEGG" id="cari:FNU76_11970"/>
<evidence type="ECO:0000256" key="1">
    <source>
        <dbReference type="ARBA" id="ARBA00010164"/>
    </source>
</evidence>
<keyword evidence="2" id="KW-0808">Transferase</keyword>
<keyword evidence="6" id="KW-1185">Reference proteome</keyword>
<dbReference type="InterPro" id="IPR012893">
    <property type="entry name" value="HipA-like_C"/>
</dbReference>
<evidence type="ECO:0000313" key="5">
    <source>
        <dbReference type="EMBL" id="QDQ27018.1"/>
    </source>
</evidence>
<dbReference type="OrthoDB" id="3182374at2"/>
<dbReference type="InterPro" id="IPR052028">
    <property type="entry name" value="HipA_Ser/Thr_kinase"/>
</dbReference>
<dbReference type="Proteomes" id="UP000317550">
    <property type="component" value="Chromosome"/>
</dbReference>
<gene>
    <name evidence="5" type="ORF">FNU76_11970</name>
</gene>
<comment type="similarity">
    <text evidence="1">Belongs to the HipA Ser/Thr kinase family.</text>
</comment>
<dbReference type="GO" id="GO:0005829">
    <property type="term" value="C:cytosol"/>
    <property type="evidence" value="ECO:0007669"/>
    <property type="project" value="TreeGrafter"/>
</dbReference>
<sequence length="190" mass="21502">MYICSDRTPPNGLRSVATPCFATLLNLLETEYPSSGRPGVETDWSYSLLAIALRTLGAPAKDLRELWRRMVFNALVGNNDDHPRNHAAIYRPEEKRWRLSPAFDIVPEQGYLPTNLSMQITTGSSAINMANLLANPVIFGFEDREHNKREFHEFCEKFIFALSACLCSFPEGSQADLAERFKQQVISMTE</sequence>
<dbReference type="Gene3D" id="1.10.1070.20">
    <property type="match status" value="1"/>
</dbReference>
<accession>A0A516SG70</accession>
<dbReference type="AlphaFoldDB" id="A0A516SG70"/>
<dbReference type="Pfam" id="PF07804">
    <property type="entry name" value="HipA_C"/>
    <property type="match status" value="1"/>
</dbReference>
<keyword evidence="3" id="KW-0418">Kinase</keyword>
<evidence type="ECO:0000259" key="4">
    <source>
        <dbReference type="Pfam" id="PF07804"/>
    </source>
</evidence>
<dbReference type="RefSeq" id="WP_144278411.1">
    <property type="nucleotide sequence ID" value="NZ_CP041730.1"/>
</dbReference>
<evidence type="ECO:0000256" key="2">
    <source>
        <dbReference type="ARBA" id="ARBA00022679"/>
    </source>
</evidence>
<organism evidence="5 6">
    <name type="scientific">Chitinimonas arctica</name>
    <dbReference type="NCBI Taxonomy" id="2594795"/>
    <lineage>
        <taxon>Bacteria</taxon>
        <taxon>Pseudomonadati</taxon>
        <taxon>Pseudomonadota</taxon>
        <taxon>Betaproteobacteria</taxon>
        <taxon>Neisseriales</taxon>
        <taxon>Chitinibacteraceae</taxon>
        <taxon>Chitinimonas</taxon>
    </lineage>
</organism>
<feature type="domain" description="HipA-like C-terminal" evidence="4">
    <location>
        <begin position="21"/>
        <end position="130"/>
    </location>
</feature>